<dbReference type="AlphaFoldDB" id="A0A6A3HJG5"/>
<evidence type="ECO:0000313" key="1">
    <source>
        <dbReference type="EMBL" id="KAE8968338.1"/>
    </source>
</evidence>
<accession>A0A6A3HJG5</accession>
<dbReference type="Gene3D" id="1.25.40.10">
    <property type="entry name" value="Tetratricopeptide repeat domain"/>
    <property type="match status" value="2"/>
</dbReference>
<sequence length="684" mass="76727">MHIGTELHRSDLVTSIFEYLVGGSVKLESYDGERGVYGMLCDVCGRGVKLSELSLLVFADRAKNPEIALEALAMMKDEGFEPTANDYSALFMACRYKRREELVEIYESMPKSFRPQLNGYAQDVVIMAHTQNESEELKLRGLEIFGEDETKWTTYSCNAALDALLQTRQFEALFSLANKMTQKEIMWSSSTFKIVALGHIRSGSVKKALKFMRTNTTPMKNDSAQCYREVIAYYTTTERNLAVACQLYKEMMQNNKMLPRSDWSNALELASRLPDESMHREFRKQQWLQDAPLQAYVPASLLSSDEKHRHSNSAIPLDHENAVIATPSEASDGALALEVLEDILHHGGSGLTKEVASKLVLAMLAHNSIHDCVAMLDYCRGYGVSPTLSARLAAMTALMGGFLFDEALGVAEDMLEDDLTLDPKLSTRALVAATKAKRNGFVTKLSRKSRLEPTILNNCNVMIRNCAREKEWDVVLDLLAAMNGEGVIPRVDTFEFVLISCAMDSCWNMIIDVYDGIPDDFQLLLNKKALSHVFEAHARSEKEEIQQRTLDICIKHKEAHYSRGTKFPFKVAMWSLLEARQYAGVIAIADGVKNGLDRSSTMCRRVAVAYMCTGSMDQATQLLHDHSVNFELEDYEFVLNARCRDECWGDVIKIYEDMPESLQSQLNGEALSSVNKARAWGGAD</sequence>
<dbReference type="Pfam" id="PF13812">
    <property type="entry name" value="PPR_3"/>
    <property type="match status" value="1"/>
</dbReference>
<keyword evidence="4" id="KW-1185">Reference proteome</keyword>
<dbReference type="EMBL" id="QXFV01004681">
    <property type="protein sequence ID" value="KAE8968338.1"/>
    <property type="molecule type" value="Genomic_DNA"/>
</dbReference>
<reference evidence="1 3" key="1">
    <citation type="submission" date="2018-09" db="EMBL/GenBank/DDBJ databases">
        <title>Genomic investigation of the strawberry pathogen Phytophthora fragariae indicates pathogenicity is determined by transcriptional variation in three key races.</title>
        <authorList>
            <person name="Adams T.M."/>
            <person name="Armitage A.D."/>
            <person name="Sobczyk M.K."/>
            <person name="Bates H.J."/>
            <person name="Dunwell J.M."/>
            <person name="Nellist C.F."/>
            <person name="Harrison R.J."/>
        </authorList>
    </citation>
    <scope>NUCLEOTIDE SEQUENCE [LARGE SCALE GENOMIC DNA]</scope>
    <source>
        <strain evidence="1 3">SCRP249</strain>
        <strain evidence="2 4">SCRP333</strain>
    </source>
</reference>
<organism evidence="1 3">
    <name type="scientific">Phytophthora rubi</name>
    <dbReference type="NCBI Taxonomy" id="129364"/>
    <lineage>
        <taxon>Eukaryota</taxon>
        <taxon>Sar</taxon>
        <taxon>Stramenopiles</taxon>
        <taxon>Oomycota</taxon>
        <taxon>Peronosporomycetes</taxon>
        <taxon>Peronosporales</taxon>
        <taxon>Peronosporaceae</taxon>
        <taxon>Phytophthora</taxon>
    </lineage>
</organism>
<dbReference type="InterPro" id="IPR011990">
    <property type="entry name" value="TPR-like_helical_dom_sf"/>
</dbReference>
<dbReference type="EMBL" id="QXFT01000871">
    <property type="protein sequence ID" value="KAE9334123.1"/>
    <property type="molecule type" value="Genomic_DNA"/>
</dbReference>
<dbReference type="Proteomes" id="UP000429607">
    <property type="component" value="Unassembled WGS sequence"/>
</dbReference>
<gene>
    <name evidence="1" type="ORF">PR001_g27824</name>
    <name evidence="2" type="ORF">PR003_g13669</name>
</gene>
<dbReference type="InterPro" id="IPR002885">
    <property type="entry name" value="PPR_rpt"/>
</dbReference>
<evidence type="ECO:0000313" key="3">
    <source>
        <dbReference type="Proteomes" id="UP000429607"/>
    </source>
</evidence>
<dbReference type="Proteomes" id="UP000434957">
    <property type="component" value="Unassembled WGS sequence"/>
</dbReference>
<name>A0A6A3HJG5_9STRA</name>
<proteinExistence type="predicted"/>
<dbReference type="PANTHER" id="PTHR47930">
    <property type="entry name" value="YALI0C12947P"/>
    <property type="match status" value="1"/>
</dbReference>
<evidence type="ECO:0000313" key="2">
    <source>
        <dbReference type="EMBL" id="KAE9334123.1"/>
    </source>
</evidence>
<dbReference type="PANTHER" id="PTHR47930:SF2">
    <property type="entry name" value="PENTATRICOPEPTIDE REPEAT PROTEIN (AFU_ORTHOLOGUE AFUA_8G04250)"/>
    <property type="match status" value="1"/>
</dbReference>
<evidence type="ECO:0000313" key="4">
    <source>
        <dbReference type="Proteomes" id="UP000434957"/>
    </source>
</evidence>
<evidence type="ECO:0008006" key="5">
    <source>
        <dbReference type="Google" id="ProtNLM"/>
    </source>
</evidence>
<protein>
    <recommendedName>
        <fullName evidence="5">Pentacotripeptide-repeat region of PRORP domain-containing protein</fullName>
    </recommendedName>
</protein>
<comment type="caution">
    <text evidence="1">The sequence shown here is derived from an EMBL/GenBank/DDBJ whole genome shotgun (WGS) entry which is preliminary data.</text>
</comment>